<dbReference type="AlphaFoldDB" id="A0A939FEP9"/>
<organism evidence="1 2">
    <name type="scientific">Streptomyces beijiangensis</name>
    <dbReference type="NCBI Taxonomy" id="163361"/>
    <lineage>
        <taxon>Bacteria</taxon>
        <taxon>Bacillati</taxon>
        <taxon>Actinomycetota</taxon>
        <taxon>Actinomycetes</taxon>
        <taxon>Kitasatosporales</taxon>
        <taxon>Streptomycetaceae</taxon>
        <taxon>Streptomyces</taxon>
    </lineage>
</organism>
<dbReference type="InterPro" id="IPR010667">
    <property type="entry name" value="Phage_T4_Gp19"/>
</dbReference>
<proteinExistence type="predicted"/>
<accession>A0A939FEP9</accession>
<protein>
    <submittedName>
        <fullName evidence="1">Phage tail protein</fullName>
    </submittedName>
</protein>
<dbReference type="NCBIfam" id="TIGR02241">
    <property type="entry name" value="conserved hypothetical phage tail region protein"/>
    <property type="match status" value="1"/>
</dbReference>
<dbReference type="Proteomes" id="UP000664167">
    <property type="component" value="Unassembled WGS sequence"/>
</dbReference>
<dbReference type="RefSeq" id="WP_206968826.1">
    <property type="nucleotide sequence ID" value="NZ_BAAAJJ010000003.1"/>
</dbReference>
<dbReference type="PANTHER" id="PTHR38009">
    <property type="entry name" value="CONSERVED HYPOTHETICAL PHAGE TAIL PROTEIN"/>
    <property type="match status" value="1"/>
</dbReference>
<dbReference type="EMBL" id="JAFLRJ010000475">
    <property type="protein sequence ID" value="MBO0516959.1"/>
    <property type="molecule type" value="Genomic_DNA"/>
</dbReference>
<dbReference type="Pfam" id="PF06841">
    <property type="entry name" value="Phage_T4_gp19"/>
    <property type="match status" value="1"/>
</dbReference>
<comment type="caution">
    <text evidence="1">The sequence shown here is derived from an EMBL/GenBank/DDBJ whole genome shotgun (WGS) entry which is preliminary data.</text>
</comment>
<sequence>MALKPGDSLTTNNFGIQIDGVMVEYLQEVSSLVVEQDVIESKQVTSSGKHVIAKLPGAQKSGECTVTRGATQETEFSDWIKKSVEGDIGSARKNATIVMMDSQQNPVKRYHMRNAWCSKVEISSLKAGDAAALTEQITITFEELVIE</sequence>
<evidence type="ECO:0000313" key="1">
    <source>
        <dbReference type="EMBL" id="MBO0516959.1"/>
    </source>
</evidence>
<dbReference type="InterPro" id="IPR011747">
    <property type="entry name" value="CHP02241"/>
</dbReference>
<gene>
    <name evidence="1" type="ORF">J0695_35135</name>
</gene>
<keyword evidence="2" id="KW-1185">Reference proteome</keyword>
<dbReference type="GO" id="GO:0005198">
    <property type="term" value="F:structural molecule activity"/>
    <property type="evidence" value="ECO:0007669"/>
    <property type="project" value="InterPro"/>
</dbReference>
<dbReference type="PANTHER" id="PTHR38009:SF1">
    <property type="entry name" value="CONSERVED HYPOTHETICAL PHAGE TAIL PROTEIN"/>
    <property type="match status" value="1"/>
</dbReference>
<name>A0A939FEP9_9ACTN</name>
<reference evidence="1" key="1">
    <citation type="submission" date="2021-03" db="EMBL/GenBank/DDBJ databases">
        <title>Streptomyces poriferae sp. nov., a novel marine sponge-derived Actinobacteria species with anti-MRSA activity.</title>
        <authorList>
            <person name="Sandoval-Powers M."/>
            <person name="Kralova S."/>
            <person name="Nguyen G.-S."/>
            <person name="Fawwal D."/>
            <person name="Degnes K."/>
            <person name="Klinkenberg G."/>
            <person name="Sletta H."/>
            <person name="Wentzel A."/>
            <person name="Liles M.R."/>
        </authorList>
    </citation>
    <scope>NUCLEOTIDE SEQUENCE</scope>
    <source>
        <strain evidence="1">DSM 41794</strain>
    </source>
</reference>
<evidence type="ECO:0000313" key="2">
    <source>
        <dbReference type="Proteomes" id="UP000664167"/>
    </source>
</evidence>